<organism evidence="1 2">
    <name type="scientific">Candidatus Jettenia caeni</name>
    <dbReference type="NCBI Taxonomy" id="247490"/>
    <lineage>
        <taxon>Bacteria</taxon>
        <taxon>Pseudomonadati</taxon>
        <taxon>Planctomycetota</taxon>
        <taxon>Candidatus Brocadiia</taxon>
        <taxon>Candidatus Brocadiales</taxon>
        <taxon>Candidatus Brocadiaceae</taxon>
        <taxon>Candidatus Jettenia</taxon>
    </lineage>
</organism>
<reference evidence="1 2" key="1">
    <citation type="journal article" date="2012" name="FEBS Lett.">
        <title>Anammox organism KSU-1 expresses a NirK-type copper-containing nitrite reductase instead of a NirS-type with cytochrome cd1.</title>
        <authorList>
            <person name="Hira D."/>
            <person name="Toh H."/>
            <person name="Migita C.T."/>
            <person name="Okubo H."/>
            <person name="Nishiyama T."/>
            <person name="Hattori M."/>
            <person name="Furukawa K."/>
            <person name="Fujii T."/>
        </authorList>
    </citation>
    <scope>NUCLEOTIDE SEQUENCE [LARGE SCALE GENOMIC DNA]</scope>
</reference>
<proteinExistence type="predicted"/>
<gene>
    <name evidence="1" type="ORF">KSU1_C0262</name>
</gene>
<comment type="caution">
    <text evidence="1">The sequence shown here is derived from an EMBL/GenBank/DDBJ whole genome shotgun (WGS) entry which is preliminary data.</text>
</comment>
<accession>I3IJG3</accession>
<sequence length="73" mass="8420">MGMATLNRLSENVIKNFKDTIYCSYHIYKHNISYANFKNLNSRTTCKELPYRSILLSCLSQMIFDTTGSSVND</sequence>
<dbReference type="Proteomes" id="UP000002985">
    <property type="component" value="Unassembled WGS sequence"/>
</dbReference>
<dbReference type="AlphaFoldDB" id="I3IJG3"/>
<evidence type="ECO:0000313" key="2">
    <source>
        <dbReference type="Proteomes" id="UP000002985"/>
    </source>
</evidence>
<dbReference type="EMBL" id="BAFH01000003">
    <property type="protein sequence ID" value="GAB61858.1"/>
    <property type="molecule type" value="Genomic_DNA"/>
</dbReference>
<protein>
    <submittedName>
        <fullName evidence="1">Uncharacterized protein</fullName>
    </submittedName>
</protein>
<keyword evidence="2" id="KW-1185">Reference proteome</keyword>
<name>I3IJG3_9BACT</name>
<evidence type="ECO:0000313" key="1">
    <source>
        <dbReference type="EMBL" id="GAB61858.1"/>
    </source>
</evidence>